<sequence length="96" mass="10865">FGRLCVSFLVSAVNMPLDHWQCNLFSVHIYTCHLLSHHFLPASLSDSVLLVYTLYVRPSSVSPVLKYNYLLSPNSMWGITCNVISREVILYSAVCI</sequence>
<evidence type="ECO:0000313" key="1">
    <source>
        <dbReference type="EMBL" id="JAT79215.1"/>
    </source>
</evidence>
<reference evidence="1" key="1">
    <citation type="submission" date="2016-07" db="EMBL/GenBank/DDBJ databases">
        <title>Salivary Glands transcriptome analysis on engorged females of Ornithodoros brasiliensis (Acari:Argasidae).</title>
        <authorList>
            <person name="Simons S.M."/>
            <person name="Carvalho E."/>
            <person name="Junqueira-de-Azevedo I."/>
            <person name="Ho P.L."/>
            <person name="Giovanni D."/>
            <person name="Mendonca R."/>
            <person name="Onofrio V."/>
            <person name="Landulfo G."/>
            <person name="Ramirez D."/>
            <person name="Barros-Battesti D."/>
        </authorList>
    </citation>
    <scope>NUCLEOTIDE SEQUENCE</scope>
    <source>
        <strain evidence="1">Female</strain>
        <tissue evidence="1">Salivary gland</tissue>
    </source>
</reference>
<dbReference type="AlphaFoldDB" id="A0A1D2AJU9"/>
<proteinExistence type="predicted"/>
<name>A0A1D2AJU9_ORNBR</name>
<accession>A0A1D2AJU9</accession>
<protein>
    <submittedName>
        <fullName evidence="1">Uncharacterized protein</fullName>
    </submittedName>
</protein>
<dbReference type="EMBL" id="GETE01000197">
    <property type="protein sequence ID" value="JAT79215.1"/>
    <property type="molecule type" value="Transcribed_RNA"/>
</dbReference>
<feature type="non-terminal residue" evidence="1">
    <location>
        <position position="1"/>
    </location>
</feature>
<organism evidence="1">
    <name type="scientific">Ornithodoros brasiliensis</name>
    <name type="common">Mouro tick</name>
    <dbReference type="NCBI Taxonomy" id="888526"/>
    <lineage>
        <taxon>Eukaryota</taxon>
        <taxon>Metazoa</taxon>
        <taxon>Ecdysozoa</taxon>
        <taxon>Arthropoda</taxon>
        <taxon>Chelicerata</taxon>
        <taxon>Arachnida</taxon>
        <taxon>Acari</taxon>
        <taxon>Parasitiformes</taxon>
        <taxon>Ixodida</taxon>
        <taxon>Ixodoidea</taxon>
        <taxon>Argasidae</taxon>
        <taxon>Ornithodorinae</taxon>
        <taxon>Ornithodoros</taxon>
    </lineage>
</organism>